<evidence type="ECO:0000313" key="9">
    <source>
        <dbReference type="Proteomes" id="UP001629113"/>
    </source>
</evidence>
<keyword evidence="1" id="KW-0479">Metal-binding</keyword>
<organism evidence="8 9">
    <name type="scientific">Phlyctema vagabunda</name>
    <dbReference type="NCBI Taxonomy" id="108571"/>
    <lineage>
        <taxon>Eukaryota</taxon>
        <taxon>Fungi</taxon>
        <taxon>Dikarya</taxon>
        <taxon>Ascomycota</taxon>
        <taxon>Pezizomycotina</taxon>
        <taxon>Leotiomycetes</taxon>
        <taxon>Helotiales</taxon>
        <taxon>Dermateaceae</taxon>
        <taxon>Phlyctema</taxon>
    </lineage>
</organism>
<keyword evidence="3 5" id="KW-0863">Zinc-finger</keyword>
<evidence type="ECO:0000256" key="5">
    <source>
        <dbReference type="PROSITE-ProRule" id="PRU00047"/>
    </source>
</evidence>
<dbReference type="Pfam" id="PF00098">
    <property type="entry name" value="zf-CCHC"/>
    <property type="match status" value="5"/>
</dbReference>
<evidence type="ECO:0000256" key="6">
    <source>
        <dbReference type="SAM" id="MobiDB-lite"/>
    </source>
</evidence>
<sequence>MSSGWDNTGGGGDSWETGAATTAGDDNWGGGSGATEQWGAGGANSAADTGDAQFGGNYSGDASVNNGFTESGAGGGGGGGGGRGACFNCGEEGAPPKLCNNCGEAGHGITDCQNPRKIDRSNIADVKAEEAWDALKVASDARDLDDIKTAAFQYIKATPDATYPQLEKAFRGQGLSIYLIAVERGLTMTYTNMDLQGNLGKKYTVTWRLSPNPKRPKEREGWPTSPEENMVRLDDAGEAVEKGVPKCSNCNELGHTFKSCPEEKQENADRAVVKCINCEQLGHRSRDCPTPRPDKFACRNCKQSGHTAKECPEPRSAEGVECKKCNEIGHFSRDCPQGGSGVTCHNCGEEGHRSKECEKPKKIICRNCDAEGHTGKECPKPRDWSRVKCNNCGQMGHGQRGCKEPPAEDYAGGDYGGDGGAGYATGAGGFDNGGGNFDNGGGFNNGGGDFGSGGAHAIDSNSAW</sequence>
<evidence type="ECO:0000256" key="1">
    <source>
        <dbReference type="ARBA" id="ARBA00022723"/>
    </source>
</evidence>
<comment type="caution">
    <text evidence="8">The sequence shown here is derived from an EMBL/GenBank/DDBJ whole genome shotgun (WGS) entry which is preliminary data.</text>
</comment>
<gene>
    <name evidence="8" type="ORF">PVAG01_02629</name>
</gene>
<feature type="domain" description="CCHC-type" evidence="7">
    <location>
        <begin position="246"/>
        <end position="262"/>
    </location>
</feature>
<dbReference type="SMART" id="SM00343">
    <property type="entry name" value="ZnF_C2HC"/>
    <property type="match status" value="8"/>
</dbReference>
<feature type="domain" description="CCHC-type" evidence="7">
    <location>
        <begin position="365"/>
        <end position="380"/>
    </location>
</feature>
<keyword evidence="9" id="KW-1185">Reference proteome</keyword>
<evidence type="ECO:0000313" key="8">
    <source>
        <dbReference type="EMBL" id="KAL3425838.1"/>
    </source>
</evidence>
<name>A0ABR4PR57_9HELO</name>
<feature type="domain" description="CCHC-type" evidence="7">
    <location>
        <begin position="99"/>
        <end position="114"/>
    </location>
</feature>
<feature type="region of interest" description="Disordered" evidence="6">
    <location>
        <begin position="1"/>
        <end position="54"/>
    </location>
</feature>
<reference evidence="8 9" key="1">
    <citation type="submission" date="2024-06" db="EMBL/GenBank/DDBJ databases">
        <title>Complete genome of Phlyctema vagabunda strain 19-DSS-EL-015.</title>
        <authorList>
            <person name="Fiorenzani C."/>
        </authorList>
    </citation>
    <scope>NUCLEOTIDE SEQUENCE [LARGE SCALE GENOMIC DNA]</scope>
    <source>
        <strain evidence="8 9">19-DSS-EL-015</strain>
    </source>
</reference>
<evidence type="ECO:0000256" key="4">
    <source>
        <dbReference type="ARBA" id="ARBA00022833"/>
    </source>
</evidence>
<keyword evidence="2" id="KW-0677">Repeat</keyword>
<proteinExistence type="predicted"/>
<keyword evidence="4" id="KW-0862">Zinc</keyword>
<feature type="domain" description="CCHC-type" evidence="7">
    <location>
        <begin position="274"/>
        <end position="289"/>
    </location>
</feature>
<feature type="domain" description="CCHC-type" evidence="7">
    <location>
        <begin position="388"/>
        <end position="404"/>
    </location>
</feature>
<dbReference type="InterPro" id="IPR001878">
    <property type="entry name" value="Znf_CCHC"/>
</dbReference>
<feature type="domain" description="CCHC-type" evidence="7">
    <location>
        <begin position="322"/>
        <end position="337"/>
    </location>
</feature>
<evidence type="ECO:0000256" key="3">
    <source>
        <dbReference type="ARBA" id="ARBA00022771"/>
    </source>
</evidence>
<dbReference type="SUPFAM" id="SSF57756">
    <property type="entry name" value="Retrovirus zinc finger-like domains"/>
    <property type="match status" value="4"/>
</dbReference>
<dbReference type="PANTHER" id="PTHR47103">
    <property type="entry name" value="DNA-BINDING PROTEIN"/>
    <property type="match status" value="1"/>
</dbReference>
<feature type="domain" description="CCHC-type" evidence="7">
    <location>
        <begin position="344"/>
        <end position="359"/>
    </location>
</feature>
<evidence type="ECO:0000259" key="7">
    <source>
        <dbReference type="PROSITE" id="PS50158"/>
    </source>
</evidence>
<protein>
    <submittedName>
        <fullName evidence="8">Zinc knuckle</fullName>
    </submittedName>
</protein>
<dbReference type="EMBL" id="JBFCZG010000002">
    <property type="protein sequence ID" value="KAL3425838.1"/>
    <property type="molecule type" value="Genomic_DNA"/>
</dbReference>
<evidence type="ECO:0000256" key="2">
    <source>
        <dbReference type="ARBA" id="ARBA00022737"/>
    </source>
</evidence>
<dbReference type="Gene3D" id="4.10.60.10">
    <property type="entry name" value="Zinc finger, CCHC-type"/>
    <property type="match status" value="4"/>
</dbReference>
<dbReference type="Proteomes" id="UP001629113">
    <property type="component" value="Unassembled WGS sequence"/>
</dbReference>
<feature type="domain" description="CCHC-type" evidence="7">
    <location>
        <begin position="298"/>
        <end position="313"/>
    </location>
</feature>
<dbReference type="PROSITE" id="PS50158">
    <property type="entry name" value="ZF_CCHC"/>
    <property type="match status" value="8"/>
</dbReference>
<accession>A0ABR4PR57</accession>
<dbReference type="InterPro" id="IPR036875">
    <property type="entry name" value="Znf_CCHC_sf"/>
</dbReference>
<dbReference type="PANTHER" id="PTHR47103:SF8">
    <property type="entry name" value="DNA-BINDING PROTEIN"/>
    <property type="match status" value="1"/>
</dbReference>